<accession>A0AAD6X2W0</accession>
<comment type="caution">
    <text evidence="2">The sequence shown here is derived from an EMBL/GenBank/DDBJ whole genome shotgun (WGS) entry which is preliminary data.</text>
</comment>
<evidence type="ECO:0000256" key="1">
    <source>
        <dbReference type="SAM" id="MobiDB-lite"/>
    </source>
</evidence>
<dbReference type="AlphaFoldDB" id="A0AAD6X2W0"/>
<evidence type="ECO:0000313" key="3">
    <source>
        <dbReference type="Proteomes" id="UP001218188"/>
    </source>
</evidence>
<dbReference type="Proteomes" id="UP001218188">
    <property type="component" value="Unassembled WGS sequence"/>
</dbReference>
<evidence type="ECO:0000313" key="2">
    <source>
        <dbReference type="EMBL" id="KAJ7036953.1"/>
    </source>
</evidence>
<keyword evidence="3" id="KW-1185">Reference proteome</keyword>
<name>A0AAD6X2W0_9AGAR</name>
<sequence length="275" mass="30883">MPVPPMSDQEDDERFSNEDDSKLAEFIWVHGIHVGDRSSVQMYRVLGPQASDEFAWSRPFPAEAWCKRYKAHASEFDAWAASLQREREESERRRRERAPTAGANAKPGTREGQPEGGASGRRANSRGRPPPRPPHTTHLSPYPAVRLARAARKSMFSIDFAWAIYLETGSVKETKATLVKMAAAAEARLVGMLMVKADANGGDSVPQQKKRKLDEEGNDDTDADDEGEVGKRLKKRKLSPATEKWLKRCKFTSGIETRWNWRVDEVGYSASENQP</sequence>
<reference evidence="2" key="1">
    <citation type="submission" date="2023-03" db="EMBL/GenBank/DDBJ databases">
        <title>Massive genome expansion in bonnet fungi (Mycena s.s.) driven by repeated elements and novel gene families across ecological guilds.</title>
        <authorList>
            <consortium name="Lawrence Berkeley National Laboratory"/>
            <person name="Harder C.B."/>
            <person name="Miyauchi S."/>
            <person name="Viragh M."/>
            <person name="Kuo A."/>
            <person name="Thoen E."/>
            <person name="Andreopoulos B."/>
            <person name="Lu D."/>
            <person name="Skrede I."/>
            <person name="Drula E."/>
            <person name="Henrissat B."/>
            <person name="Morin E."/>
            <person name="Kohler A."/>
            <person name="Barry K."/>
            <person name="LaButti K."/>
            <person name="Morin E."/>
            <person name="Salamov A."/>
            <person name="Lipzen A."/>
            <person name="Mereny Z."/>
            <person name="Hegedus B."/>
            <person name="Baldrian P."/>
            <person name="Stursova M."/>
            <person name="Weitz H."/>
            <person name="Taylor A."/>
            <person name="Grigoriev I.V."/>
            <person name="Nagy L.G."/>
            <person name="Martin F."/>
            <person name="Kauserud H."/>
        </authorList>
    </citation>
    <scope>NUCLEOTIDE SEQUENCE</scope>
    <source>
        <strain evidence="2">CBHHK200</strain>
    </source>
</reference>
<dbReference type="EMBL" id="JARJCM010000040">
    <property type="protein sequence ID" value="KAJ7036953.1"/>
    <property type="molecule type" value="Genomic_DNA"/>
</dbReference>
<gene>
    <name evidence="2" type="ORF">C8F04DRAFT_1180969</name>
</gene>
<organism evidence="2 3">
    <name type="scientific">Mycena alexandri</name>
    <dbReference type="NCBI Taxonomy" id="1745969"/>
    <lineage>
        <taxon>Eukaryota</taxon>
        <taxon>Fungi</taxon>
        <taxon>Dikarya</taxon>
        <taxon>Basidiomycota</taxon>
        <taxon>Agaricomycotina</taxon>
        <taxon>Agaricomycetes</taxon>
        <taxon>Agaricomycetidae</taxon>
        <taxon>Agaricales</taxon>
        <taxon>Marasmiineae</taxon>
        <taxon>Mycenaceae</taxon>
        <taxon>Mycena</taxon>
    </lineage>
</organism>
<protein>
    <submittedName>
        <fullName evidence="2">Uncharacterized protein</fullName>
    </submittedName>
</protein>
<feature type="compositionally biased region" description="Acidic residues" evidence="1">
    <location>
        <begin position="216"/>
        <end position="227"/>
    </location>
</feature>
<feature type="region of interest" description="Disordered" evidence="1">
    <location>
        <begin position="199"/>
        <end position="235"/>
    </location>
</feature>
<proteinExistence type="predicted"/>
<feature type="region of interest" description="Disordered" evidence="1">
    <location>
        <begin position="87"/>
        <end position="143"/>
    </location>
</feature>